<keyword evidence="6" id="KW-1185">Reference proteome</keyword>
<dbReference type="InterPro" id="IPR055170">
    <property type="entry name" value="GFO_IDH_MocA-like_dom"/>
</dbReference>
<dbReference type="InterPro" id="IPR030827">
    <property type="entry name" value="Myo_inos_IolG"/>
</dbReference>
<dbReference type="Proteomes" id="UP000319255">
    <property type="component" value="Unassembled WGS sequence"/>
</dbReference>
<organism evidence="5 6">
    <name type="scientific">Amaricoccus solimangrovi</name>
    <dbReference type="NCBI Taxonomy" id="2589815"/>
    <lineage>
        <taxon>Bacteria</taxon>
        <taxon>Pseudomonadati</taxon>
        <taxon>Pseudomonadota</taxon>
        <taxon>Alphaproteobacteria</taxon>
        <taxon>Rhodobacterales</taxon>
        <taxon>Paracoccaceae</taxon>
        <taxon>Amaricoccus</taxon>
    </lineage>
</organism>
<protein>
    <submittedName>
        <fullName evidence="5">Inositol 2-dehydrogenase</fullName>
        <ecNumber evidence="5">1.1.1.18</ecNumber>
    </submittedName>
</protein>
<dbReference type="RefSeq" id="WP_140456467.1">
    <property type="nucleotide sequence ID" value="NZ_VFRP01000085.1"/>
</dbReference>
<evidence type="ECO:0000313" key="5">
    <source>
        <dbReference type="EMBL" id="TPE43786.1"/>
    </source>
</evidence>
<dbReference type="Gene3D" id="3.30.360.10">
    <property type="entry name" value="Dihydrodipicolinate Reductase, domain 2"/>
    <property type="match status" value="1"/>
</dbReference>
<dbReference type="Gene3D" id="3.40.50.720">
    <property type="entry name" value="NAD(P)-binding Rossmann-like Domain"/>
    <property type="match status" value="1"/>
</dbReference>
<proteinExistence type="inferred from homology"/>
<gene>
    <name evidence="5" type="primary">iolG</name>
    <name evidence="5" type="ORF">FJM51_23270</name>
</gene>
<comment type="similarity">
    <text evidence="1">Belongs to the Gfo/Idh/MocA family.</text>
</comment>
<dbReference type="SUPFAM" id="SSF55347">
    <property type="entry name" value="Glyceraldehyde-3-phosphate dehydrogenase-like, C-terminal domain"/>
    <property type="match status" value="1"/>
</dbReference>
<dbReference type="Pfam" id="PF01408">
    <property type="entry name" value="GFO_IDH_MocA"/>
    <property type="match status" value="1"/>
</dbReference>
<sequence length="344" mass="35325">MLNIGLLGAGRIGQVHAKAITAHPGSRLVAVSDVNAEAAAKLAAEYGAEARDTQAILADPAIEAVLIATSTDTHSDLIEAATAAGKAVLCEKPVDLSLARAQACQRAVAGSGRPVMIGFNRRFDPNFTALKASADAGEIGKPELLSITSFDPAPPPVSYIKVSGGLFRDMMIHDFDTACWLMGGTPESVSATGTSIVDPAIGAAGDVDTAVVTLRYADGRIAVIKNSRRAVYGYDQRVELLGSEGLLSAGNVIENTVTKATTSGVVAAKPEFFFLERYMRAYAAEWAAFVAGLEGGAAVPVTLDDGVNALALAEAAARSLELGRSVALAEIGGASAQKVATVLA</sequence>
<dbReference type="Pfam" id="PF22725">
    <property type="entry name" value="GFO_IDH_MocA_C3"/>
    <property type="match status" value="1"/>
</dbReference>
<dbReference type="PANTHER" id="PTHR42840">
    <property type="entry name" value="NAD(P)-BINDING ROSSMANN-FOLD SUPERFAMILY PROTEIN-RELATED"/>
    <property type="match status" value="1"/>
</dbReference>
<evidence type="ECO:0000259" key="3">
    <source>
        <dbReference type="Pfam" id="PF01408"/>
    </source>
</evidence>
<dbReference type="InterPro" id="IPR000683">
    <property type="entry name" value="Gfo/Idh/MocA-like_OxRdtase_N"/>
</dbReference>
<evidence type="ECO:0000256" key="1">
    <source>
        <dbReference type="ARBA" id="ARBA00010928"/>
    </source>
</evidence>
<evidence type="ECO:0000259" key="4">
    <source>
        <dbReference type="Pfam" id="PF22725"/>
    </source>
</evidence>
<feature type="domain" description="Gfo/Idh/MocA-like oxidoreductase N-terminal" evidence="3">
    <location>
        <begin position="2"/>
        <end position="119"/>
    </location>
</feature>
<dbReference type="NCBIfam" id="TIGR04380">
    <property type="entry name" value="myo_inos_iolG"/>
    <property type="match status" value="1"/>
</dbReference>
<name>A0A501WE39_9RHOB</name>
<dbReference type="PANTHER" id="PTHR42840:SF3">
    <property type="entry name" value="BINDING ROSSMANN FOLD OXIDOREDUCTASE, PUTATIVE (AFU_ORTHOLOGUE AFUA_2G10240)-RELATED"/>
    <property type="match status" value="1"/>
</dbReference>
<dbReference type="EC" id="1.1.1.18" evidence="5"/>
<dbReference type="GO" id="GO:0050112">
    <property type="term" value="F:inositol 2-dehydrogenase (NAD+) activity"/>
    <property type="evidence" value="ECO:0007669"/>
    <property type="project" value="UniProtKB-EC"/>
</dbReference>
<comment type="caution">
    <text evidence="5">The sequence shown here is derived from an EMBL/GenBank/DDBJ whole genome shotgun (WGS) entry which is preliminary data.</text>
</comment>
<accession>A0A501WE39</accession>
<reference evidence="5 6" key="1">
    <citation type="submission" date="2019-06" db="EMBL/GenBank/DDBJ databases">
        <title>A novel bacterium of genus Amaricoccus, isolated from marine sediment.</title>
        <authorList>
            <person name="Huang H."/>
            <person name="Mo K."/>
            <person name="Hu Y."/>
        </authorList>
    </citation>
    <scope>NUCLEOTIDE SEQUENCE [LARGE SCALE GENOMIC DNA]</scope>
    <source>
        <strain evidence="5 6">HB172011</strain>
    </source>
</reference>
<dbReference type="GO" id="GO:0000166">
    <property type="term" value="F:nucleotide binding"/>
    <property type="evidence" value="ECO:0007669"/>
    <property type="project" value="InterPro"/>
</dbReference>
<dbReference type="AlphaFoldDB" id="A0A501WE39"/>
<dbReference type="SUPFAM" id="SSF51735">
    <property type="entry name" value="NAD(P)-binding Rossmann-fold domains"/>
    <property type="match status" value="1"/>
</dbReference>
<evidence type="ECO:0000256" key="2">
    <source>
        <dbReference type="ARBA" id="ARBA00023002"/>
    </source>
</evidence>
<dbReference type="InterPro" id="IPR036291">
    <property type="entry name" value="NAD(P)-bd_dom_sf"/>
</dbReference>
<dbReference type="EMBL" id="VFRP01000085">
    <property type="protein sequence ID" value="TPE43786.1"/>
    <property type="molecule type" value="Genomic_DNA"/>
</dbReference>
<feature type="domain" description="GFO/IDH/MocA-like oxidoreductase" evidence="4">
    <location>
        <begin position="128"/>
        <end position="247"/>
    </location>
</feature>
<keyword evidence="2 5" id="KW-0560">Oxidoreductase</keyword>
<evidence type="ECO:0000313" key="6">
    <source>
        <dbReference type="Proteomes" id="UP000319255"/>
    </source>
</evidence>
<dbReference type="OrthoDB" id="9792935at2"/>